<reference evidence="2 3" key="1">
    <citation type="submission" date="2023-01" db="EMBL/GenBank/DDBJ databases">
        <title>Analysis of 21 Apiospora genomes using comparative genomics revels a genus with tremendous synthesis potential of carbohydrate active enzymes and secondary metabolites.</title>
        <authorList>
            <person name="Sorensen T."/>
        </authorList>
    </citation>
    <scope>NUCLEOTIDE SEQUENCE [LARGE SCALE GENOMIC DNA]</scope>
    <source>
        <strain evidence="2 3">CBS 135458</strain>
    </source>
</reference>
<proteinExistence type="predicted"/>
<gene>
    <name evidence="2" type="ORF">PG994_002405</name>
</gene>
<feature type="compositionally biased region" description="Polar residues" evidence="1">
    <location>
        <begin position="526"/>
        <end position="535"/>
    </location>
</feature>
<feature type="compositionally biased region" description="Basic and acidic residues" evidence="1">
    <location>
        <begin position="564"/>
        <end position="583"/>
    </location>
</feature>
<name>A0ABR1WW92_9PEZI</name>
<evidence type="ECO:0000313" key="3">
    <source>
        <dbReference type="Proteomes" id="UP001480595"/>
    </source>
</evidence>
<dbReference type="EMBL" id="JAQQWL010000002">
    <property type="protein sequence ID" value="KAK8087431.1"/>
    <property type="molecule type" value="Genomic_DNA"/>
</dbReference>
<feature type="compositionally biased region" description="Basic and acidic residues" evidence="1">
    <location>
        <begin position="513"/>
        <end position="525"/>
    </location>
</feature>
<feature type="compositionally biased region" description="Low complexity" evidence="1">
    <location>
        <begin position="536"/>
        <end position="563"/>
    </location>
</feature>
<comment type="caution">
    <text evidence="2">The sequence shown here is derived from an EMBL/GenBank/DDBJ whole genome shotgun (WGS) entry which is preliminary data.</text>
</comment>
<evidence type="ECO:0000256" key="1">
    <source>
        <dbReference type="SAM" id="MobiDB-lite"/>
    </source>
</evidence>
<protein>
    <submittedName>
        <fullName evidence="2">Uncharacterized protein</fullName>
    </submittedName>
</protein>
<dbReference type="RefSeq" id="XP_066721955.1">
    <property type="nucleotide sequence ID" value="XM_066853814.1"/>
</dbReference>
<accession>A0ABR1WW92</accession>
<dbReference type="Proteomes" id="UP001480595">
    <property type="component" value="Unassembled WGS sequence"/>
</dbReference>
<feature type="region of interest" description="Disordered" evidence="1">
    <location>
        <begin position="231"/>
        <end position="630"/>
    </location>
</feature>
<keyword evidence="3" id="KW-1185">Reference proteome</keyword>
<sequence>MTSGITLPTKLQSESPVAGCAESLIRRLKAPDHSCGDFPKYRIVPSQTHHDYPSRLGFFQISKSEPVTRQSSARHVLISSFREGYNYWSILSTPNKVEKGQSSTTTQESGYAGRKSKWLDAPSLASHYPPILQARTEQVPGREGFTAGANVNQCPSISTTISIPQVPWASEAWRWLSSQRKPFYIGQLHLIKGWTPLGEALAARDFLIAEKTGKPFIPTTQQVLMKMTNSTREMTKDPKPNGIGATSTGINNEDPKAAKTNKTTKATRKTNAPSPGAPNPPATIFDPTAAIFPSQSNTTKDPPLYLSKTPGKEKLPTVRTSKDKSTSSPKITKTDIPPPDPIRPSGEHTQDAEIPSKVTGKPQRKPQSKSDANEHSTKPVLNHTRNYNRYEPFPFDSPIKPPSLKNYKRVVEDAVRTQTSPSQLPLEEILGKDYTSAKKSKDLLRGPDSSAKEEDVLALTGSSGPRKKAGPKTSHDFIEAMAKAKPKVPATSKKTDGPSLHQYKPTKVKTPKSRVESAEFPRDKLTQNAPATSRNPTTTKSLATTKTPATAKTLATNKTPATPKKLDGPSLHEDKPKKVETPKSRFISTEPSRDKSTRNAPAMSKTTDRRPLQHGKTRKEETPKSKFVYT</sequence>
<feature type="compositionally biased region" description="Basic and acidic residues" evidence="1">
    <location>
        <begin position="429"/>
        <end position="455"/>
    </location>
</feature>
<feature type="compositionally biased region" description="Low complexity" evidence="1">
    <location>
        <begin position="258"/>
        <end position="274"/>
    </location>
</feature>
<organism evidence="2 3">
    <name type="scientific">Apiospora phragmitis</name>
    <dbReference type="NCBI Taxonomy" id="2905665"/>
    <lineage>
        <taxon>Eukaryota</taxon>
        <taxon>Fungi</taxon>
        <taxon>Dikarya</taxon>
        <taxon>Ascomycota</taxon>
        <taxon>Pezizomycotina</taxon>
        <taxon>Sordariomycetes</taxon>
        <taxon>Xylariomycetidae</taxon>
        <taxon>Amphisphaeriales</taxon>
        <taxon>Apiosporaceae</taxon>
        <taxon>Apiospora</taxon>
    </lineage>
</organism>
<evidence type="ECO:0000313" key="2">
    <source>
        <dbReference type="EMBL" id="KAK8087431.1"/>
    </source>
</evidence>
<dbReference type="GeneID" id="92086877"/>
<feature type="compositionally biased region" description="Basic and acidic residues" evidence="1">
    <location>
        <begin position="310"/>
        <end position="325"/>
    </location>
</feature>